<dbReference type="Pfam" id="PF24837">
    <property type="entry name" value="AMIN-like"/>
    <property type="match status" value="1"/>
</dbReference>
<comment type="caution">
    <text evidence="4">The sequence shown here is derived from an EMBL/GenBank/DDBJ whole genome shotgun (WGS) entry which is preliminary data.</text>
</comment>
<dbReference type="EMBL" id="JACHGN010000009">
    <property type="protein sequence ID" value="MBB5134689.1"/>
    <property type="molecule type" value="Genomic_DNA"/>
</dbReference>
<feature type="signal peptide" evidence="2">
    <location>
        <begin position="1"/>
        <end position="21"/>
    </location>
</feature>
<feature type="chain" id="PRO_5038788000" description="AMIN-like domain-containing protein" evidence="2">
    <location>
        <begin position="22"/>
        <end position="210"/>
    </location>
</feature>
<keyword evidence="5" id="KW-1185">Reference proteome</keyword>
<sequence>MNASRTARALAVLAVSVVLLAGCGGGGPGPAPSEPASTAPTSRAPEASTPAPSPSSPTAEPTQAALGPPTATGELEVVHELAEPTTVTGARYARHDDYDRVVIDLDGQIPGYTIRWVDEVVQDGSGEPVEVPGGAYLQITLTPAQAHDDTGESTWAGGPIFQAGLPNVRSVVRNGDFEGIVSVALALDHKAGFRALEQRSPNRLVIDVAH</sequence>
<proteinExistence type="predicted"/>
<organism evidence="4 5">
    <name type="scientific">Thermocatellispora tengchongensis</name>
    <dbReference type="NCBI Taxonomy" id="1073253"/>
    <lineage>
        <taxon>Bacteria</taxon>
        <taxon>Bacillati</taxon>
        <taxon>Actinomycetota</taxon>
        <taxon>Actinomycetes</taxon>
        <taxon>Streptosporangiales</taxon>
        <taxon>Streptosporangiaceae</taxon>
        <taxon>Thermocatellispora</taxon>
    </lineage>
</organism>
<dbReference type="Proteomes" id="UP000578449">
    <property type="component" value="Unassembled WGS sequence"/>
</dbReference>
<dbReference type="RefSeq" id="WP_185051604.1">
    <property type="nucleotide sequence ID" value="NZ_BAABIX010000004.1"/>
</dbReference>
<evidence type="ECO:0000256" key="1">
    <source>
        <dbReference type="SAM" id="MobiDB-lite"/>
    </source>
</evidence>
<protein>
    <recommendedName>
        <fullName evidence="3">AMIN-like domain-containing protein</fullName>
    </recommendedName>
</protein>
<accession>A0A840P6R0</accession>
<keyword evidence="2" id="KW-0732">Signal</keyword>
<dbReference type="InterPro" id="IPR056303">
    <property type="entry name" value="AMIN-like"/>
</dbReference>
<evidence type="ECO:0000259" key="3">
    <source>
        <dbReference type="Pfam" id="PF24837"/>
    </source>
</evidence>
<dbReference type="PROSITE" id="PS51257">
    <property type="entry name" value="PROKAR_LIPOPROTEIN"/>
    <property type="match status" value="1"/>
</dbReference>
<feature type="domain" description="AMIN-like" evidence="3">
    <location>
        <begin position="86"/>
        <end position="210"/>
    </location>
</feature>
<evidence type="ECO:0000256" key="2">
    <source>
        <dbReference type="SAM" id="SignalP"/>
    </source>
</evidence>
<feature type="compositionally biased region" description="Low complexity" evidence="1">
    <location>
        <begin position="34"/>
        <end position="65"/>
    </location>
</feature>
<gene>
    <name evidence="4" type="ORF">HNP84_004423</name>
</gene>
<name>A0A840P6R0_9ACTN</name>
<dbReference type="AlphaFoldDB" id="A0A840P6R0"/>
<evidence type="ECO:0000313" key="4">
    <source>
        <dbReference type="EMBL" id="MBB5134689.1"/>
    </source>
</evidence>
<reference evidence="4 5" key="1">
    <citation type="submission" date="2020-08" db="EMBL/GenBank/DDBJ databases">
        <title>Genomic Encyclopedia of Type Strains, Phase IV (KMG-IV): sequencing the most valuable type-strain genomes for metagenomic binning, comparative biology and taxonomic classification.</title>
        <authorList>
            <person name="Goeker M."/>
        </authorList>
    </citation>
    <scope>NUCLEOTIDE SEQUENCE [LARGE SCALE GENOMIC DNA]</scope>
    <source>
        <strain evidence="4 5">DSM 45615</strain>
    </source>
</reference>
<evidence type="ECO:0000313" key="5">
    <source>
        <dbReference type="Proteomes" id="UP000578449"/>
    </source>
</evidence>
<feature type="region of interest" description="Disordered" evidence="1">
    <location>
        <begin position="27"/>
        <end position="69"/>
    </location>
</feature>